<gene>
    <name evidence="1" type="ORF">RESH_01465</name>
</gene>
<organism evidence="1 2">
    <name type="scientific">Rhodopirellula europaea SH398</name>
    <dbReference type="NCBI Taxonomy" id="1263868"/>
    <lineage>
        <taxon>Bacteria</taxon>
        <taxon>Pseudomonadati</taxon>
        <taxon>Planctomycetota</taxon>
        <taxon>Planctomycetia</taxon>
        <taxon>Pirellulales</taxon>
        <taxon>Pirellulaceae</taxon>
        <taxon>Rhodopirellula</taxon>
    </lineage>
</organism>
<name>M5S8J4_9BACT</name>
<dbReference type="AlphaFoldDB" id="M5S8J4"/>
<evidence type="ECO:0000313" key="1">
    <source>
        <dbReference type="EMBL" id="EMI27963.1"/>
    </source>
</evidence>
<sequence>MAINGWFQFNRTVHHRFYTSGCAEFIGEGWGTPQQVSELSLAS</sequence>
<evidence type="ECO:0000313" key="2">
    <source>
        <dbReference type="Proteomes" id="UP000011996"/>
    </source>
</evidence>
<dbReference type="EMBL" id="ANOF01000052">
    <property type="protein sequence ID" value="EMI27963.1"/>
    <property type="molecule type" value="Genomic_DNA"/>
</dbReference>
<comment type="caution">
    <text evidence="1">The sequence shown here is derived from an EMBL/GenBank/DDBJ whole genome shotgun (WGS) entry which is preliminary data.</text>
</comment>
<dbReference type="Proteomes" id="UP000011996">
    <property type="component" value="Unassembled WGS sequence"/>
</dbReference>
<protein>
    <submittedName>
        <fullName evidence="1">Uncharacterized protein</fullName>
    </submittedName>
</protein>
<reference evidence="1 2" key="1">
    <citation type="journal article" date="2013" name="Mar. Genomics">
        <title>Expression of sulfatases in Rhodopirellula baltica and the diversity of sulfatases in the genus Rhodopirellula.</title>
        <authorList>
            <person name="Wegner C.E."/>
            <person name="Richter-Heitmann T."/>
            <person name="Klindworth A."/>
            <person name="Klockow C."/>
            <person name="Richter M."/>
            <person name="Achstetter T."/>
            <person name="Glockner F.O."/>
            <person name="Harder J."/>
        </authorList>
    </citation>
    <scope>NUCLEOTIDE SEQUENCE [LARGE SCALE GENOMIC DNA]</scope>
    <source>
        <strain evidence="1 2">SH398</strain>
    </source>
</reference>
<proteinExistence type="predicted"/>
<accession>M5S8J4</accession>